<evidence type="ECO:0000313" key="1">
    <source>
        <dbReference type="EMBL" id="MCY9594953.1"/>
    </source>
</evidence>
<organism evidence="1 2">
    <name type="scientific">Paenibacillus chitinolyticus</name>
    <dbReference type="NCBI Taxonomy" id="79263"/>
    <lineage>
        <taxon>Bacteria</taxon>
        <taxon>Bacillati</taxon>
        <taxon>Bacillota</taxon>
        <taxon>Bacilli</taxon>
        <taxon>Bacillales</taxon>
        <taxon>Paenibacillaceae</taxon>
        <taxon>Paenibacillus</taxon>
    </lineage>
</organism>
<gene>
    <name evidence="1" type="ORF">M5X16_04080</name>
</gene>
<evidence type="ECO:0000313" key="2">
    <source>
        <dbReference type="Proteomes" id="UP001527202"/>
    </source>
</evidence>
<comment type="caution">
    <text evidence="1">The sequence shown here is derived from an EMBL/GenBank/DDBJ whole genome shotgun (WGS) entry which is preliminary data.</text>
</comment>
<reference evidence="1 2" key="1">
    <citation type="submission" date="2022-05" db="EMBL/GenBank/DDBJ databases">
        <title>Genome Sequencing of Bee-Associated Microbes.</title>
        <authorList>
            <person name="Dunlap C."/>
        </authorList>
    </citation>
    <scope>NUCLEOTIDE SEQUENCE [LARGE SCALE GENOMIC DNA]</scope>
    <source>
        <strain evidence="1 2">NRRL B-23120</strain>
    </source>
</reference>
<accession>A0ABT4F8W6</accession>
<dbReference type="RefSeq" id="WP_241688831.1">
    <property type="nucleotide sequence ID" value="NZ_CP026520.1"/>
</dbReference>
<dbReference type="Proteomes" id="UP001527202">
    <property type="component" value="Unassembled WGS sequence"/>
</dbReference>
<dbReference type="EMBL" id="JAMDMJ010000004">
    <property type="protein sequence ID" value="MCY9594953.1"/>
    <property type="molecule type" value="Genomic_DNA"/>
</dbReference>
<protein>
    <submittedName>
        <fullName evidence="1">Uncharacterized protein</fullName>
    </submittedName>
</protein>
<dbReference type="GeneID" id="95379093"/>
<name>A0ABT4F8W6_9BACL</name>
<keyword evidence="2" id="KW-1185">Reference proteome</keyword>
<proteinExistence type="predicted"/>
<sequence length="123" mass="14219">MKKALIDILLDPYSTEAEKDDAVIDLGEHFEDEETIAILLKVSNQDGIGEMVAASCGESLAFIWLRKSEINYNQLLLLKEAALHEALSLIKAHRYDWFAEYERRLFSRREFENNDVQKDQQEG</sequence>